<accession>S8E0K8</accession>
<protein>
    <submittedName>
        <fullName evidence="1">Uncharacterized protein</fullName>
    </submittedName>
</protein>
<dbReference type="EMBL" id="AUSU01004015">
    <property type="protein sequence ID" value="EPS65827.1"/>
    <property type="molecule type" value="Genomic_DNA"/>
</dbReference>
<name>S8E0K8_9LAMI</name>
<keyword evidence="2" id="KW-1185">Reference proteome</keyword>
<sequence>MQMILGVLRRLEIEYSLLVWNIFSNVDDIDKVHKVLHMISSDELRNTFQANLWFVADMFELNLRKGSGSRDYGRSFNLSVAWLLKCGLACCL</sequence>
<reference evidence="1 2" key="1">
    <citation type="journal article" date="2013" name="BMC Genomics">
        <title>The miniature genome of a carnivorous plant Genlisea aurea contains a low number of genes and short non-coding sequences.</title>
        <authorList>
            <person name="Leushkin E.V."/>
            <person name="Sutormin R.A."/>
            <person name="Nabieva E.R."/>
            <person name="Penin A.A."/>
            <person name="Kondrashov A.S."/>
            <person name="Logacheva M.D."/>
        </authorList>
    </citation>
    <scope>NUCLEOTIDE SEQUENCE [LARGE SCALE GENOMIC DNA]</scope>
</reference>
<gene>
    <name evidence="1" type="ORF">M569_08950</name>
</gene>
<comment type="caution">
    <text evidence="1">The sequence shown here is derived from an EMBL/GenBank/DDBJ whole genome shotgun (WGS) entry which is preliminary data.</text>
</comment>
<evidence type="ECO:0000313" key="1">
    <source>
        <dbReference type="EMBL" id="EPS65827.1"/>
    </source>
</evidence>
<dbReference type="AlphaFoldDB" id="S8E0K8"/>
<proteinExistence type="predicted"/>
<organism evidence="1 2">
    <name type="scientific">Genlisea aurea</name>
    <dbReference type="NCBI Taxonomy" id="192259"/>
    <lineage>
        <taxon>Eukaryota</taxon>
        <taxon>Viridiplantae</taxon>
        <taxon>Streptophyta</taxon>
        <taxon>Embryophyta</taxon>
        <taxon>Tracheophyta</taxon>
        <taxon>Spermatophyta</taxon>
        <taxon>Magnoliopsida</taxon>
        <taxon>eudicotyledons</taxon>
        <taxon>Gunneridae</taxon>
        <taxon>Pentapetalae</taxon>
        <taxon>asterids</taxon>
        <taxon>lamiids</taxon>
        <taxon>Lamiales</taxon>
        <taxon>Lentibulariaceae</taxon>
        <taxon>Genlisea</taxon>
    </lineage>
</organism>
<evidence type="ECO:0000313" key="2">
    <source>
        <dbReference type="Proteomes" id="UP000015453"/>
    </source>
</evidence>
<dbReference type="Proteomes" id="UP000015453">
    <property type="component" value="Unassembled WGS sequence"/>
</dbReference>